<evidence type="ECO:0000313" key="13">
    <source>
        <dbReference type="Proteomes" id="UP000031443"/>
    </source>
</evidence>
<dbReference type="InterPro" id="IPR048657">
    <property type="entry name" value="GREB1-like_cpSF2"/>
</dbReference>
<comment type="similarity">
    <text evidence="2">Belongs to the GREB1 family.</text>
</comment>
<feature type="region of interest" description="Disordered" evidence="6">
    <location>
        <begin position="329"/>
        <end position="392"/>
    </location>
</feature>
<dbReference type="InterPro" id="IPR048659">
    <property type="entry name" value="GREB1-like_2nd"/>
</dbReference>
<feature type="compositionally biased region" description="Polar residues" evidence="6">
    <location>
        <begin position="329"/>
        <end position="360"/>
    </location>
</feature>
<dbReference type="InterPro" id="IPR046926">
    <property type="entry name" value="GREB1_N"/>
</dbReference>
<feature type="region of interest" description="Disordered" evidence="6">
    <location>
        <begin position="1282"/>
        <end position="1323"/>
    </location>
</feature>
<feature type="compositionally biased region" description="Polar residues" evidence="6">
    <location>
        <begin position="74"/>
        <end position="84"/>
    </location>
</feature>
<feature type="region of interest" description="Disordered" evidence="6">
    <location>
        <begin position="245"/>
        <end position="273"/>
    </location>
</feature>
<feature type="compositionally biased region" description="Acidic residues" evidence="6">
    <location>
        <begin position="85"/>
        <end position="96"/>
    </location>
</feature>
<evidence type="ECO:0000256" key="5">
    <source>
        <dbReference type="ARBA" id="ARBA00023136"/>
    </source>
</evidence>
<dbReference type="GO" id="GO:0001822">
    <property type="term" value="P:kidney development"/>
    <property type="evidence" value="ECO:0007669"/>
    <property type="project" value="TreeGrafter"/>
</dbReference>
<reference evidence="13" key="1">
    <citation type="journal article" date="2013" name="Nat. Genet.">
        <title>The draft genomes of soft-shell turtle and green sea turtle yield insights into the development and evolution of the turtle-specific body plan.</title>
        <authorList>
            <person name="Wang Z."/>
            <person name="Pascual-Anaya J."/>
            <person name="Zadissa A."/>
            <person name="Li W."/>
            <person name="Niimura Y."/>
            <person name="Huang Z."/>
            <person name="Li C."/>
            <person name="White S."/>
            <person name="Xiong Z."/>
            <person name="Fang D."/>
            <person name="Wang B."/>
            <person name="Ming Y."/>
            <person name="Chen Y."/>
            <person name="Zheng Y."/>
            <person name="Kuraku S."/>
            <person name="Pignatelli M."/>
            <person name="Herrero J."/>
            <person name="Beal K."/>
            <person name="Nozawa M."/>
            <person name="Li Q."/>
            <person name="Wang J."/>
            <person name="Zhang H."/>
            <person name="Yu L."/>
            <person name="Shigenobu S."/>
            <person name="Wang J."/>
            <person name="Liu J."/>
            <person name="Flicek P."/>
            <person name="Searle S."/>
            <person name="Wang J."/>
            <person name="Kuratani S."/>
            <person name="Yin Y."/>
            <person name="Aken B."/>
            <person name="Zhang G."/>
            <person name="Irie N."/>
        </authorList>
    </citation>
    <scope>NUCLEOTIDE SEQUENCE [LARGE SCALE GENOMIC DNA]</scope>
</reference>
<dbReference type="InterPro" id="IPR046927">
    <property type="entry name" value="GREB1-like_C"/>
</dbReference>
<dbReference type="InterPro" id="IPR028422">
    <property type="entry name" value="GREB1"/>
</dbReference>
<evidence type="ECO:0000313" key="12">
    <source>
        <dbReference type="EMBL" id="EMP38367.1"/>
    </source>
</evidence>
<dbReference type="PANTHER" id="PTHR15720:SF12">
    <property type="entry name" value="GREB1-LIKE PROTEIN"/>
    <property type="match status" value="1"/>
</dbReference>
<feature type="domain" description="GREB1-like circularly permuted SF2 helicase" evidence="11">
    <location>
        <begin position="720"/>
        <end position="780"/>
    </location>
</feature>
<evidence type="ECO:0000259" key="8">
    <source>
        <dbReference type="Pfam" id="PF20267"/>
    </source>
</evidence>
<dbReference type="Pfam" id="PF20691">
    <property type="entry name" value="TAGT"/>
    <property type="match status" value="1"/>
</dbReference>
<feature type="region of interest" description="Disordered" evidence="6">
    <location>
        <begin position="2065"/>
        <end position="2098"/>
    </location>
</feature>
<keyword evidence="5" id="KW-0472">Membrane</keyword>
<dbReference type="STRING" id="8469.M7CCA6"/>
<keyword evidence="13" id="KW-1185">Reference proteome</keyword>
<comment type="subcellular location">
    <subcellularLocation>
        <location evidence="1">Membrane</location>
        <topology evidence="1">Single-pass membrane protein</topology>
    </subcellularLocation>
</comment>
<dbReference type="Proteomes" id="UP000031443">
    <property type="component" value="Unassembled WGS sequence"/>
</dbReference>
<evidence type="ECO:0000256" key="4">
    <source>
        <dbReference type="ARBA" id="ARBA00022989"/>
    </source>
</evidence>
<name>M7CCA6_CHEMY</name>
<feature type="region of interest" description="Disordered" evidence="6">
    <location>
        <begin position="74"/>
        <end position="111"/>
    </location>
</feature>
<feature type="region of interest" description="Disordered" evidence="6">
    <location>
        <begin position="866"/>
        <end position="888"/>
    </location>
</feature>
<dbReference type="Pfam" id="PF20267">
    <property type="entry name" value="GREB1_C"/>
    <property type="match status" value="2"/>
</dbReference>
<gene>
    <name evidence="12" type="ORF">UY3_04402</name>
</gene>
<accession>M7CCA6</accession>
<feature type="compositionally biased region" description="Polar residues" evidence="6">
    <location>
        <begin position="1284"/>
        <end position="1297"/>
    </location>
</feature>
<feature type="domain" description="GREB1-like C-terminal" evidence="8">
    <location>
        <begin position="2185"/>
        <end position="2285"/>
    </location>
</feature>
<feature type="domain" description="GREB1-like second" evidence="9">
    <location>
        <begin position="369"/>
        <end position="665"/>
    </location>
</feature>
<feature type="domain" description="GREB1-like C-terminal" evidence="8">
    <location>
        <begin position="1986"/>
        <end position="2051"/>
    </location>
</feature>
<dbReference type="Pfam" id="PF15782">
    <property type="entry name" value="GREB1_N"/>
    <property type="match status" value="1"/>
</dbReference>
<evidence type="ECO:0000256" key="3">
    <source>
        <dbReference type="ARBA" id="ARBA00022692"/>
    </source>
</evidence>
<evidence type="ECO:0000256" key="2">
    <source>
        <dbReference type="ARBA" id="ARBA00009148"/>
    </source>
</evidence>
<evidence type="ECO:0000256" key="6">
    <source>
        <dbReference type="SAM" id="MobiDB-lite"/>
    </source>
</evidence>
<feature type="domain" description="TET-Associated Glycosyltransferase" evidence="10">
    <location>
        <begin position="1741"/>
        <end position="1969"/>
    </location>
</feature>
<dbReference type="InterPro" id="IPR049100">
    <property type="entry name" value="TAGT"/>
</dbReference>
<organism evidence="12 13">
    <name type="scientific">Chelonia mydas</name>
    <name type="common">Green sea-turtle</name>
    <name type="synonym">Chelonia agassizi</name>
    <dbReference type="NCBI Taxonomy" id="8469"/>
    <lineage>
        <taxon>Eukaryota</taxon>
        <taxon>Metazoa</taxon>
        <taxon>Chordata</taxon>
        <taxon>Craniata</taxon>
        <taxon>Vertebrata</taxon>
        <taxon>Euteleostomi</taxon>
        <taxon>Archelosauria</taxon>
        <taxon>Testudinata</taxon>
        <taxon>Testudines</taxon>
        <taxon>Cryptodira</taxon>
        <taxon>Durocryptodira</taxon>
        <taxon>Americhelydia</taxon>
        <taxon>Chelonioidea</taxon>
        <taxon>Cheloniidae</taxon>
        <taxon>Chelonia</taxon>
    </lineage>
</organism>
<protein>
    <submittedName>
        <fullName evidence="12">GREB1-like protein</fullName>
    </submittedName>
</protein>
<dbReference type="eggNOG" id="ENOG502QQXD">
    <property type="taxonomic scope" value="Eukaryota"/>
</dbReference>
<evidence type="ECO:0000259" key="11">
    <source>
        <dbReference type="Pfam" id="PF20692"/>
    </source>
</evidence>
<dbReference type="GO" id="GO:0016020">
    <property type="term" value="C:membrane"/>
    <property type="evidence" value="ECO:0007669"/>
    <property type="project" value="UniProtKB-SubCell"/>
</dbReference>
<keyword evidence="3" id="KW-0812">Transmembrane</keyword>
<feature type="compositionally biased region" description="Polar residues" evidence="6">
    <location>
        <begin position="251"/>
        <end position="262"/>
    </location>
</feature>
<evidence type="ECO:0000256" key="1">
    <source>
        <dbReference type="ARBA" id="ARBA00004167"/>
    </source>
</evidence>
<sequence length="2285" mass="253643">MGNSYAGQLKSARFEEALHNSIEASLRCSSVVPRPIFSQLYLDPDQPPFLSEDVKPKVEELDKELVHRYTQNGSLDFSNNQTVNEMEDEEEDEDMSDSSSPPIPYSQKPAPEGSCTTDGFCQAGKDLRLISLCVEQIDIPAGFLLVGAKSPNLPEHILVCAVDKRFLPDDHGKNALLGFSGNCIGCGERGFRYFTEFSNHINLKLTTQPKKQKHLKYYLVRSSQGVLSKGPLICWKECRSRQSSAASHSAKPNSSVSPSTAPESGRANGYKSGFTQTDSTVFSPAKSSSAVNISGTQELSRNKNIVKPLALSVQLVGKTFATAPLTLRNSDVANGNSSGGRNNVLSSTFSRPMPHSTSPSPACFSVDQASMSSSGPPKKRHRGWSPGSPVPPPGLVVPVPTIRPLTRTEPLLSVPVPQSMLTGILQPQPIPAGETVIVPENLLNNSGIRPVILIGYGTLPYFYGNVGDIVVSPLLVNCYKIPQLESKDLDLLGLTGGQLLSVENMILLTIQYLVRLGPDQIPLREEFEQIMLKAMQEFTLRERSLQMSGQCISVSPGQLPWLARLITSVSRDLVHVVVTQNSLAEGISETLRSLNEMKHQQRLPDYVVAICASKNRGNEFCVVVLGQYQSRALAESMLTTSEFLKEISYELITGKVSFLASHFKNTSLGDDLDKLLEKMQLQRGDNVVIPFNGDVSECVSSQEAATMVSTQDSDLDIATFQIYQPQLTVARKLLSQVCAIADSGNQSLDLGHFSKVDFIVIVPRSEVLVQQTLQRIRQSAWSTHIASSQLTMAAPRNKRSPSWTTVKQELDAILCSDSTCTTRDTSEGLEAADSGPNPEDKVVDEEVELEDVVEPTKGSCGVASQELFSTPEGSSPSQHSISGEHNAGEEAPGVLVDLGLEENGTAYQRAEKYVVRLDNEIQTKFEVFMRRVKQNPYTLFVLVHDNAHIDLTSAISSSLSHGEPSHGLADRVINCREVTEAFNLLVLQVSSFPYALQTQQSRISSSNEVHWIQFDNMEEMGNEEKLYFGLNEYSKSLQWGITSPLLRCDENFEKMVNTLLERYPRLHSMVIRCYLLIQQYSEALMALTTMASLRDHSTPETLSIMDDLITSPGKNRNGCGHMLIIRVPSVQLAMLARERLQEVRDKLGLQYRFEILLGNPASEFTVAKHFVTRLKAWRGNEQEDWVPRTYQDLEGLPCIVILTGKDTLGETFPRSLKYCDLRLIDSSYLTRTALEQEVGLACCYVSKGAIRGSIVALDLSEKEHEKANISENDSDELLIDLERPQSNSSAVTGTSGNKALKGGRCSQQEGSPEKGVAPEAEEGTSMLEIPELCEESSEPRGGTCSESELLLLPTLSKAGSIAENGVSSSSAADKSQKQSASLNFQNVAVSSVDEGTYPRFTAGETLKQECDSLGNQMASSTTSKLSSSSVARTFRWPSQSVKECKTLHAALPRIVILSKAAYCLLGSQKSGLLPSSSSLLPHADVSWLSSLRPLLPKDMNGEEQSLYYRQWTTARQHHVDYNNQSESAGSRSFHPRRLLLTGPPQVGKTGSYLQFLRILFRMLIRLLEVDVYDEEEINANSTESSEITQSSNDHWPDIEIFSKITFDLSVHDTKYGSMSPVYTEQLSRVKQEASKETKVEEPRKRETVSMMLTKYSAYNTFHHCEQCHQYMDINPAAQMTDSTLHAFTFSSSMLGEEVQLHFIIPKSKENHFVFSKQGKHLESMRLPLVSDKQNLNAVKSPIFTPSSGRHEHGLLNLYHAMEGISHLHLLVVKEYEMPLYRKYWPNHIMLVLPGMFNNAGVGAARFLIKELSYHNLELERNRLEELGVKRQCVWPFIVVMDDSCVLWNIHSVQEQSSQSMEPGSTSKNVSLKSVLQHIEATPKIVHYAILGIQKWNSKLNSRGSKPSFSRCHVHDFILLNVDLTQNVQYDLNRYFCEDVDFNLRTNSSGLLICRFNNFSLMKKHIQVGGQKDFAIKPKIMVSESMAPIMPLQYVCAPDSEHTLLAAPAQFLLEKFLQHATYKLFPKAIHNFKNPVLAIDCYLNIGPEVRKAAYQCNTHHNPWGCMRRKRQRGDRSPTKKSTQDTSMVRPTLGHQISPDTIDSSLERRSIESGVGGLPSLEGVGGGPGPSLHTRCFRGSMELDCHDGTVPHFAFPGTGSGADTTWGTTYVAQGQEHHDAAPFPIASVAICYVSSRPHSINVNCEGVYFSGLLLYLCDSFVGADLLKKFKFLKGATLCVICQDRSSLRQTIVRLELEDEWQFRLRDEFQTANCIDDKPLYFLTGRHI</sequence>
<feature type="domain" description="GREB1 N-terminal" evidence="7">
    <location>
        <begin position="88"/>
        <end position="236"/>
    </location>
</feature>
<dbReference type="Pfam" id="PF20692">
    <property type="entry name" value="cpSF2-GREB1"/>
    <property type="match status" value="2"/>
</dbReference>
<feature type="compositionally biased region" description="Polar residues" evidence="6">
    <location>
        <begin position="866"/>
        <end position="883"/>
    </location>
</feature>
<evidence type="ECO:0000259" key="9">
    <source>
        <dbReference type="Pfam" id="PF20688"/>
    </source>
</evidence>
<keyword evidence="4" id="KW-1133">Transmembrane helix</keyword>
<feature type="compositionally biased region" description="Polar residues" evidence="6">
    <location>
        <begin position="2078"/>
        <end position="2087"/>
    </location>
</feature>
<dbReference type="Pfam" id="PF20688">
    <property type="entry name" value="GREB1_2nd"/>
    <property type="match status" value="1"/>
</dbReference>
<evidence type="ECO:0000259" key="10">
    <source>
        <dbReference type="Pfam" id="PF20691"/>
    </source>
</evidence>
<evidence type="ECO:0000259" key="7">
    <source>
        <dbReference type="Pfam" id="PF15782"/>
    </source>
</evidence>
<feature type="domain" description="GREB1-like circularly permuted SF2 helicase" evidence="11">
    <location>
        <begin position="893"/>
        <end position="1574"/>
    </location>
</feature>
<dbReference type="EMBL" id="KB519916">
    <property type="protein sequence ID" value="EMP38367.1"/>
    <property type="molecule type" value="Genomic_DNA"/>
</dbReference>
<dbReference type="PANTHER" id="PTHR15720">
    <property type="entry name" value="GREB1-RELATED"/>
    <property type="match status" value="1"/>
</dbReference>
<proteinExistence type="inferred from homology"/>